<evidence type="ECO:0000313" key="2">
    <source>
        <dbReference type="EMBL" id="CAG8976908.1"/>
    </source>
</evidence>
<feature type="region of interest" description="Disordered" evidence="1">
    <location>
        <begin position="1"/>
        <end position="95"/>
    </location>
</feature>
<name>A0A9N9LND5_9HELO</name>
<proteinExistence type="predicted"/>
<gene>
    <name evidence="2" type="ORF">HYALB_00003519</name>
</gene>
<evidence type="ECO:0000313" key="3">
    <source>
        <dbReference type="Proteomes" id="UP000701801"/>
    </source>
</evidence>
<sequence length="127" mass="12840">MEGGAGSGSVGGKRGSGCGTEDQMGLETPSQTSGRAGAEGQDEGAGGRGEAEGGYGKSGQGRLRVGHKADGQPNHTHTALRNTTAKTRQQLSGGASCRFRHRLRLIVAVSHSNSTGLAANVLCPEKP</sequence>
<organism evidence="2 3">
    <name type="scientific">Hymenoscyphus albidus</name>
    <dbReference type="NCBI Taxonomy" id="595503"/>
    <lineage>
        <taxon>Eukaryota</taxon>
        <taxon>Fungi</taxon>
        <taxon>Dikarya</taxon>
        <taxon>Ascomycota</taxon>
        <taxon>Pezizomycotina</taxon>
        <taxon>Leotiomycetes</taxon>
        <taxon>Helotiales</taxon>
        <taxon>Helotiaceae</taxon>
        <taxon>Hymenoscyphus</taxon>
    </lineage>
</organism>
<dbReference type="Proteomes" id="UP000701801">
    <property type="component" value="Unassembled WGS sequence"/>
</dbReference>
<dbReference type="EMBL" id="CAJVRM010000195">
    <property type="protein sequence ID" value="CAG8976908.1"/>
    <property type="molecule type" value="Genomic_DNA"/>
</dbReference>
<protein>
    <submittedName>
        <fullName evidence="2">Uncharacterized protein</fullName>
    </submittedName>
</protein>
<evidence type="ECO:0000256" key="1">
    <source>
        <dbReference type="SAM" id="MobiDB-lite"/>
    </source>
</evidence>
<keyword evidence="3" id="KW-1185">Reference proteome</keyword>
<accession>A0A9N9LND5</accession>
<comment type="caution">
    <text evidence="2">The sequence shown here is derived from an EMBL/GenBank/DDBJ whole genome shotgun (WGS) entry which is preliminary data.</text>
</comment>
<feature type="compositionally biased region" description="Gly residues" evidence="1">
    <location>
        <begin position="43"/>
        <end position="59"/>
    </location>
</feature>
<feature type="compositionally biased region" description="Polar residues" evidence="1">
    <location>
        <begin position="73"/>
        <end position="93"/>
    </location>
</feature>
<feature type="compositionally biased region" description="Gly residues" evidence="1">
    <location>
        <begin position="1"/>
        <end position="18"/>
    </location>
</feature>
<dbReference type="AlphaFoldDB" id="A0A9N9LND5"/>
<reference evidence="2" key="1">
    <citation type="submission" date="2021-07" db="EMBL/GenBank/DDBJ databases">
        <authorList>
            <person name="Durling M."/>
        </authorList>
    </citation>
    <scope>NUCLEOTIDE SEQUENCE</scope>
</reference>